<organism evidence="1">
    <name type="scientific">Aplanochytrium stocchinoi</name>
    <dbReference type="NCBI Taxonomy" id="215587"/>
    <lineage>
        <taxon>Eukaryota</taxon>
        <taxon>Sar</taxon>
        <taxon>Stramenopiles</taxon>
        <taxon>Bigyra</taxon>
        <taxon>Labyrinthulomycetes</taxon>
        <taxon>Thraustochytrida</taxon>
        <taxon>Thraustochytriidae</taxon>
        <taxon>Aplanochytrium</taxon>
    </lineage>
</organism>
<proteinExistence type="predicted"/>
<name>A0A7S3PCG3_9STRA</name>
<accession>A0A7S3PCG3</accession>
<dbReference type="EMBL" id="HBIN01000112">
    <property type="protein sequence ID" value="CAE0429678.1"/>
    <property type="molecule type" value="Transcribed_RNA"/>
</dbReference>
<sequence length="156" mass="16792">MASKILGMLGVKSPVDASAFDETINGVIGEKMVEIPVNIKKKVDEIKGDLETKGEYEAKVGKKGKLTKLSKDSSNGEIIGLAGMMEAGPTFREAIVEQIWEQLSGEVETQFDEAGVSFGKKMLMKGTEKAVVKAINKALETAITKAIEKLSSEEEV</sequence>
<evidence type="ECO:0000313" key="1">
    <source>
        <dbReference type="EMBL" id="CAE0429678.1"/>
    </source>
</evidence>
<dbReference type="AlphaFoldDB" id="A0A7S3PCG3"/>
<protein>
    <submittedName>
        <fullName evidence="1">Uncharacterized protein</fullName>
    </submittedName>
</protein>
<gene>
    <name evidence="1" type="ORF">ASTO00021_LOCUS42</name>
</gene>
<reference evidence="1" key="1">
    <citation type="submission" date="2021-01" db="EMBL/GenBank/DDBJ databases">
        <authorList>
            <person name="Corre E."/>
            <person name="Pelletier E."/>
            <person name="Niang G."/>
            <person name="Scheremetjew M."/>
            <person name="Finn R."/>
            <person name="Kale V."/>
            <person name="Holt S."/>
            <person name="Cochrane G."/>
            <person name="Meng A."/>
            <person name="Brown T."/>
            <person name="Cohen L."/>
        </authorList>
    </citation>
    <scope>NUCLEOTIDE SEQUENCE</scope>
    <source>
        <strain evidence="1">GSBS06</strain>
    </source>
</reference>